<reference evidence="3" key="1">
    <citation type="submission" date="2016-10" db="EMBL/GenBank/DDBJ databases">
        <authorList>
            <person name="Varghese N."/>
            <person name="Submissions S."/>
        </authorList>
    </citation>
    <scope>NUCLEOTIDE SEQUENCE [LARGE SCALE GENOMIC DNA]</scope>
    <source>
        <strain evidence="3">CGMCC 1.10825</strain>
    </source>
</reference>
<protein>
    <recommendedName>
        <fullName evidence="4">O-antigen ligase domain-containing protein</fullName>
    </recommendedName>
</protein>
<feature type="transmembrane region" description="Helical" evidence="1">
    <location>
        <begin position="61"/>
        <end position="81"/>
    </location>
</feature>
<gene>
    <name evidence="2" type="ORF">SAMN02927937_00308</name>
</gene>
<dbReference type="STRING" id="1159016.SAMN02927937_00308"/>
<feature type="transmembrane region" description="Helical" evidence="1">
    <location>
        <begin position="370"/>
        <end position="387"/>
    </location>
</feature>
<feature type="transmembrane region" description="Helical" evidence="1">
    <location>
        <begin position="93"/>
        <end position="111"/>
    </location>
</feature>
<dbReference type="Proteomes" id="UP000199634">
    <property type="component" value="Unassembled WGS sequence"/>
</dbReference>
<evidence type="ECO:0000313" key="3">
    <source>
        <dbReference type="Proteomes" id="UP000199634"/>
    </source>
</evidence>
<keyword evidence="1" id="KW-0472">Membrane</keyword>
<keyword evidence="1" id="KW-1133">Transmembrane helix</keyword>
<feature type="transmembrane region" description="Helical" evidence="1">
    <location>
        <begin position="246"/>
        <end position="265"/>
    </location>
</feature>
<evidence type="ECO:0008006" key="4">
    <source>
        <dbReference type="Google" id="ProtNLM"/>
    </source>
</evidence>
<feature type="transmembrane region" description="Helical" evidence="1">
    <location>
        <begin position="209"/>
        <end position="234"/>
    </location>
</feature>
<feature type="transmembrane region" description="Helical" evidence="1">
    <location>
        <begin position="117"/>
        <end position="140"/>
    </location>
</feature>
<keyword evidence="3" id="KW-1185">Reference proteome</keyword>
<dbReference type="EMBL" id="FNXE01000002">
    <property type="protein sequence ID" value="SEH57662.1"/>
    <property type="molecule type" value="Genomic_DNA"/>
</dbReference>
<accession>A0A1H6JEY5</accession>
<organism evidence="2 3">
    <name type="scientific">Paenimyroides marinum</name>
    <dbReference type="NCBI Taxonomy" id="1159016"/>
    <lineage>
        <taxon>Bacteria</taxon>
        <taxon>Pseudomonadati</taxon>
        <taxon>Bacteroidota</taxon>
        <taxon>Flavobacteriia</taxon>
        <taxon>Flavobacteriales</taxon>
        <taxon>Flavobacteriaceae</taxon>
        <taxon>Paenimyroides</taxon>
    </lineage>
</organism>
<feature type="transmembrane region" description="Helical" evidence="1">
    <location>
        <begin position="12"/>
        <end position="41"/>
    </location>
</feature>
<feature type="transmembrane region" description="Helical" evidence="1">
    <location>
        <begin position="336"/>
        <end position="358"/>
    </location>
</feature>
<sequence length="419" mass="48341">MLLGLNKIFEIVLLFGIIFTFRIPVLGTSSLLLALILLFFFVIKFDISRRNLRVILNNNDFVKIAFYLFIIIIITFFVTVFHGVYDFSLLETVVNQLFNLILVILYLSIFYKEGKNYNYFLNILSICFAVQGLFMIVSLLSPSFKIIMESTQALGVIERSLSQYGGMRNLGFGFTQFYGLNALLGIGFIITTFLFITEKKIKYLIRLSFIFIGIFLSGRTALVAVVLSILFFFLNNKFSIKKDYKTLLYLIPIVIGVLIGVSFFIDFIPQSIKDWAFEFYYNYQSGDGLATSSTDALFNRMYFIPNEEIILFGAGEYTTADGRYFMSTDAGFMRPLLYYGFIGVILFIFYHFLILNTIKKYLGSHVSDKTNKYFFVFLVIISIVLNIKGEFMGFLIISQNTFFIMVLSLILKQNRKYVN</sequence>
<evidence type="ECO:0000313" key="2">
    <source>
        <dbReference type="EMBL" id="SEH57662.1"/>
    </source>
</evidence>
<feature type="transmembrane region" description="Helical" evidence="1">
    <location>
        <begin position="177"/>
        <end position="197"/>
    </location>
</feature>
<evidence type="ECO:0000256" key="1">
    <source>
        <dbReference type="SAM" id="Phobius"/>
    </source>
</evidence>
<dbReference type="AlphaFoldDB" id="A0A1H6JEY5"/>
<proteinExistence type="predicted"/>
<dbReference type="RefSeq" id="WP_091095614.1">
    <property type="nucleotide sequence ID" value="NZ_FNXE01000002.1"/>
</dbReference>
<dbReference type="OrthoDB" id="703085at2"/>
<name>A0A1H6JEY5_9FLAO</name>
<keyword evidence="1" id="KW-0812">Transmembrane</keyword>